<evidence type="ECO:0000313" key="3">
    <source>
        <dbReference type="Proteomes" id="UP001313282"/>
    </source>
</evidence>
<feature type="compositionally biased region" description="Polar residues" evidence="1">
    <location>
        <begin position="203"/>
        <end position="217"/>
    </location>
</feature>
<proteinExistence type="predicted"/>
<sequence>MTTSIRRIVEGSKTPITQEQVINMVQFNKPGKKRIVAVLAFELLRTGIDPLYVHQKAASMLDSTNWGSNSGRSLAANLARCYNEGIHRTLDGPSYIRNPHTRSLAAVESSTPPGSPPVSRLGFAAMSSRSVDAMSISGSSLNDDHQHPLDKPLPELPGSYEYIDILDSDFKPATEENSTPLRRPPTIPEEEEEDSASILESSGLSTPKQEDYTNGDNISGRRDELEDNLGLDSGEDEVEEEEVTQRTRLWQLKEVLEELNCDKDYIAMLLTSAHSHGKKADLTYVRLRLY</sequence>
<dbReference type="EMBL" id="JAVHNR010000003">
    <property type="protein sequence ID" value="KAK6347873.1"/>
    <property type="molecule type" value="Genomic_DNA"/>
</dbReference>
<dbReference type="Proteomes" id="UP001313282">
    <property type="component" value="Unassembled WGS sequence"/>
</dbReference>
<evidence type="ECO:0000313" key="2">
    <source>
        <dbReference type="EMBL" id="KAK6347873.1"/>
    </source>
</evidence>
<feature type="region of interest" description="Disordered" evidence="1">
    <location>
        <begin position="170"/>
        <end position="239"/>
    </location>
</feature>
<organism evidence="2 3">
    <name type="scientific">Orbilia javanica</name>
    <dbReference type="NCBI Taxonomy" id="47235"/>
    <lineage>
        <taxon>Eukaryota</taxon>
        <taxon>Fungi</taxon>
        <taxon>Dikarya</taxon>
        <taxon>Ascomycota</taxon>
        <taxon>Pezizomycotina</taxon>
        <taxon>Orbiliomycetes</taxon>
        <taxon>Orbiliales</taxon>
        <taxon>Orbiliaceae</taxon>
        <taxon>Orbilia</taxon>
    </lineage>
</organism>
<evidence type="ECO:0000256" key="1">
    <source>
        <dbReference type="SAM" id="MobiDB-lite"/>
    </source>
</evidence>
<feature type="region of interest" description="Disordered" evidence="1">
    <location>
        <begin position="135"/>
        <end position="158"/>
    </location>
</feature>
<dbReference type="AlphaFoldDB" id="A0AAN8RJL4"/>
<feature type="compositionally biased region" description="Basic and acidic residues" evidence="1">
    <location>
        <begin position="142"/>
        <end position="153"/>
    </location>
</feature>
<keyword evidence="3" id="KW-1185">Reference proteome</keyword>
<accession>A0AAN8RJL4</accession>
<name>A0AAN8RJL4_9PEZI</name>
<protein>
    <submittedName>
        <fullName evidence="2">Uncharacterized protein</fullName>
    </submittedName>
</protein>
<gene>
    <name evidence="2" type="ORF">TWF718_005693</name>
</gene>
<reference evidence="2 3" key="1">
    <citation type="submission" date="2019-10" db="EMBL/GenBank/DDBJ databases">
        <authorList>
            <person name="Palmer J.M."/>
        </authorList>
    </citation>
    <scope>NUCLEOTIDE SEQUENCE [LARGE SCALE GENOMIC DNA]</scope>
    <source>
        <strain evidence="2 3">TWF718</strain>
    </source>
</reference>
<comment type="caution">
    <text evidence="2">The sequence shown here is derived from an EMBL/GenBank/DDBJ whole genome shotgun (WGS) entry which is preliminary data.</text>
</comment>
<feature type="compositionally biased region" description="Acidic residues" evidence="1">
    <location>
        <begin position="225"/>
        <end position="239"/>
    </location>
</feature>